<protein>
    <submittedName>
        <fullName evidence="1">Uncharacterized protein</fullName>
    </submittedName>
</protein>
<gene>
    <name evidence="1" type="ORF">NPIL_404591</name>
</gene>
<reference evidence="1" key="1">
    <citation type="submission" date="2020-08" db="EMBL/GenBank/DDBJ databases">
        <title>Multicomponent nature underlies the extraordinary mechanical properties of spider dragline silk.</title>
        <authorList>
            <person name="Kono N."/>
            <person name="Nakamura H."/>
            <person name="Mori M."/>
            <person name="Yoshida Y."/>
            <person name="Ohtoshi R."/>
            <person name="Malay A.D."/>
            <person name="Moran D.A.P."/>
            <person name="Tomita M."/>
            <person name="Numata K."/>
            <person name="Arakawa K."/>
        </authorList>
    </citation>
    <scope>NUCLEOTIDE SEQUENCE</scope>
</reference>
<keyword evidence="2" id="KW-1185">Reference proteome</keyword>
<proteinExistence type="predicted"/>
<accession>A0A8X6R4H6</accession>
<comment type="caution">
    <text evidence="1">The sequence shown here is derived from an EMBL/GenBank/DDBJ whole genome shotgun (WGS) entry which is preliminary data.</text>
</comment>
<organism evidence="1 2">
    <name type="scientific">Nephila pilipes</name>
    <name type="common">Giant wood spider</name>
    <name type="synonym">Nephila maculata</name>
    <dbReference type="NCBI Taxonomy" id="299642"/>
    <lineage>
        <taxon>Eukaryota</taxon>
        <taxon>Metazoa</taxon>
        <taxon>Ecdysozoa</taxon>
        <taxon>Arthropoda</taxon>
        <taxon>Chelicerata</taxon>
        <taxon>Arachnida</taxon>
        <taxon>Araneae</taxon>
        <taxon>Araneomorphae</taxon>
        <taxon>Entelegynae</taxon>
        <taxon>Araneoidea</taxon>
        <taxon>Nephilidae</taxon>
        <taxon>Nephila</taxon>
    </lineage>
</organism>
<dbReference type="EMBL" id="BMAW01040185">
    <property type="protein sequence ID" value="GFU58661.1"/>
    <property type="molecule type" value="Genomic_DNA"/>
</dbReference>
<dbReference type="Proteomes" id="UP000887013">
    <property type="component" value="Unassembled WGS sequence"/>
</dbReference>
<sequence>MGKTTPLDAFVVAQKRMTGRVRKHILWPSVSTQDGENFTPSGEISGRTRPVAVLLFGMRGVLSEEERRRGVGRGLFVFLVNTPILVGLDKIAFASSPVLDSLLVFGTQVRSVFA</sequence>
<evidence type="ECO:0000313" key="2">
    <source>
        <dbReference type="Proteomes" id="UP000887013"/>
    </source>
</evidence>
<evidence type="ECO:0000313" key="1">
    <source>
        <dbReference type="EMBL" id="GFU58661.1"/>
    </source>
</evidence>
<dbReference type="AlphaFoldDB" id="A0A8X6R4H6"/>
<name>A0A8X6R4H6_NEPPI</name>